<name>A0A179ITH2_HYDSH</name>
<reference evidence="6 7" key="1">
    <citation type="submission" date="2015-09" db="EMBL/GenBank/DDBJ databases">
        <title>Draft genome sequence of Hydrogenibacillus schlegelii DSM 2000.</title>
        <authorList>
            <person name="Hemp J."/>
        </authorList>
    </citation>
    <scope>NUCLEOTIDE SEQUENCE [LARGE SCALE GENOMIC DNA]</scope>
    <source>
        <strain evidence="6 7">MA 48</strain>
    </source>
</reference>
<feature type="domain" description="CBS" evidence="5">
    <location>
        <begin position="502"/>
        <end position="564"/>
    </location>
</feature>
<dbReference type="CDD" id="cd01948">
    <property type="entry name" value="EAL"/>
    <property type="match status" value="1"/>
</dbReference>
<dbReference type="GO" id="GO:0071111">
    <property type="term" value="F:cyclic-guanylate-specific phosphodiesterase activity"/>
    <property type="evidence" value="ECO:0007669"/>
    <property type="project" value="InterPro"/>
</dbReference>
<dbReference type="Gene3D" id="3.10.580.10">
    <property type="entry name" value="CBS-domain"/>
    <property type="match status" value="1"/>
</dbReference>
<dbReference type="CDD" id="cd01949">
    <property type="entry name" value="GGDEF"/>
    <property type="match status" value="1"/>
</dbReference>
<accession>A0A179ITH2</accession>
<dbReference type="STRING" id="1484.SA87_09825"/>
<sequence>MSERRTFGPSTERWPARFADLLERGANAMLFFDIQNFTEIEMRYGEEAARRVLDALDRAVAELVTLEPDVLAAGRAFGDDYLVFLRLDAAAPEHIPPLAYARGGRMLKRLVAAAEAALPSLVDRFAFHLSAVTLPERSEEAERQFYRAIKLALKLAKRRPAPEDLAEREALLRLLSRRELSVVYQPIFSLADGSVVGYEALTRGPEGSPLHSPLKLFTRAEEEGLLYLLEKLARETAIAGAGFLRPGEKLFLNVSPAVVHDPAFHPGHTRRLLEARGLSVSDTVFEVTEQQAIDDFRRFREIIDHYRRQGFRIAVDDAGAGYASFQTILALRPEFIKVDRSLIAGLDADPVKQSLLESFVFFATKVGSRIIAEGVETAGELVQLIRLGVYAAQGFYLARPTRRPPDTPPKDAVEAILRHRRILALQRRQEDAVELITAPAHTFDRRTITALVRQYLEETKDGGVVITDGGRIVGLVMREKLLQVLATQYGASLYSRRPIGLVTDFDPLVVDPKTPIDVVARLAMARPADKAYDYIIVADEGRLIGVVSIEAILNYLANVKMEAVRLANPLTGLPGNHAIDLAVREKIEKNLPFALLYVDLDRFKQYNDRYGYQRGDQVIRFLADVLKDAAARRPEADVFVGHIGGDDFVLVAPPDAAEPLAFDIVAAFDRGIGFYCQEAPAPMASGRDGGTTRHRSDAASPIDPPEREAPEGLDRTPIPPEIPAASAPPEVPSDAPSDGLPRSEAASASLAERVSVSVAVVIVRDPRGLSTETLAERAAALKREVKRRPGSASLIAPF</sequence>
<dbReference type="NCBIfam" id="TIGR00254">
    <property type="entry name" value="GGDEF"/>
    <property type="match status" value="1"/>
</dbReference>
<evidence type="ECO:0000256" key="1">
    <source>
        <dbReference type="PROSITE-ProRule" id="PRU00703"/>
    </source>
</evidence>
<dbReference type="SMART" id="SM00267">
    <property type="entry name" value="GGDEF"/>
    <property type="match status" value="1"/>
</dbReference>
<dbReference type="SMART" id="SM00116">
    <property type="entry name" value="CBS"/>
    <property type="match status" value="2"/>
</dbReference>
<dbReference type="InterPro" id="IPR035919">
    <property type="entry name" value="EAL_sf"/>
</dbReference>
<dbReference type="PROSITE" id="PS50883">
    <property type="entry name" value="EAL"/>
    <property type="match status" value="1"/>
</dbReference>
<evidence type="ECO:0000313" key="6">
    <source>
        <dbReference type="EMBL" id="OAR04891.1"/>
    </source>
</evidence>
<dbReference type="Gene3D" id="3.20.20.450">
    <property type="entry name" value="EAL domain"/>
    <property type="match status" value="1"/>
</dbReference>
<feature type="domain" description="GGDEF" evidence="4">
    <location>
        <begin position="591"/>
        <end position="721"/>
    </location>
</feature>
<dbReference type="SUPFAM" id="SSF55073">
    <property type="entry name" value="Nucleotide cyclase"/>
    <property type="match status" value="1"/>
</dbReference>
<dbReference type="InterPro" id="IPR000160">
    <property type="entry name" value="GGDEF_dom"/>
</dbReference>
<keyword evidence="7" id="KW-1185">Reference proteome</keyword>
<gene>
    <name evidence="6" type="ORF">SA87_09825</name>
</gene>
<dbReference type="SUPFAM" id="SSF141868">
    <property type="entry name" value="EAL domain-like"/>
    <property type="match status" value="1"/>
</dbReference>
<protein>
    <submittedName>
        <fullName evidence="6">Uncharacterized protein</fullName>
    </submittedName>
</protein>
<dbReference type="OrthoDB" id="581425at2"/>
<keyword evidence="1" id="KW-0129">CBS domain</keyword>
<dbReference type="InterPro" id="IPR000644">
    <property type="entry name" value="CBS_dom"/>
</dbReference>
<dbReference type="PROSITE" id="PS51371">
    <property type="entry name" value="CBS"/>
    <property type="match status" value="1"/>
</dbReference>
<dbReference type="InterPro" id="IPR043128">
    <property type="entry name" value="Rev_trsase/Diguanyl_cyclase"/>
</dbReference>
<dbReference type="InterPro" id="IPR029787">
    <property type="entry name" value="Nucleotide_cyclase"/>
</dbReference>
<evidence type="ECO:0000313" key="7">
    <source>
        <dbReference type="Proteomes" id="UP000243024"/>
    </source>
</evidence>
<organism evidence="6 7">
    <name type="scientific">Hydrogenibacillus schlegelii</name>
    <name type="common">Bacillus schlegelii</name>
    <dbReference type="NCBI Taxonomy" id="1484"/>
    <lineage>
        <taxon>Bacteria</taxon>
        <taxon>Bacillati</taxon>
        <taxon>Bacillota</taxon>
        <taxon>Bacilli</taxon>
        <taxon>Bacillales</taxon>
        <taxon>Bacillales Family X. Incertae Sedis</taxon>
        <taxon>Hydrogenibacillus</taxon>
    </lineage>
</organism>
<dbReference type="InterPro" id="IPR046342">
    <property type="entry name" value="CBS_dom_sf"/>
</dbReference>
<dbReference type="InterPro" id="IPR001633">
    <property type="entry name" value="EAL_dom"/>
</dbReference>
<dbReference type="SMART" id="SM00052">
    <property type="entry name" value="EAL"/>
    <property type="match status" value="1"/>
</dbReference>
<dbReference type="Pfam" id="PF00563">
    <property type="entry name" value="EAL"/>
    <property type="match status" value="1"/>
</dbReference>
<dbReference type="PANTHER" id="PTHR33121:SF76">
    <property type="entry name" value="SIGNALING PROTEIN"/>
    <property type="match status" value="1"/>
</dbReference>
<dbReference type="PROSITE" id="PS50887">
    <property type="entry name" value="GGDEF"/>
    <property type="match status" value="1"/>
</dbReference>
<comment type="caution">
    <text evidence="6">The sequence shown here is derived from an EMBL/GenBank/DDBJ whole genome shotgun (WGS) entry which is preliminary data.</text>
</comment>
<proteinExistence type="predicted"/>
<dbReference type="Gene3D" id="3.30.70.270">
    <property type="match status" value="2"/>
</dbReference>
<dbReference type="PANTHER" id="PTHR33121">
    <property type="entry name" value="CYCLIC DI-GMP PHOSPHODIESTERASE PDEF"/>
    <property type="match status" value="1"/>
</dbReference>
<evidence type="ECO:0000259" key="3">
    <source>
        <dbReference type="PROSITE" id="PS50883"/>
    </source>
</evidence>
<dbReference type="InterPro" id="IPR050706">
    <property type="entry name" value="Cyclic-di-GMP_PDE-like"/>
</dbReference>
<dbReference type="SUPFAM" id="SSF54631">
    <property type="entry name" value="CBS-domain pair"/>
    <property type="match status" value="1"/>
</dbReference>
<feature type="domain" description="EAL" evidence="3">
    <location>
        <begin position="164"/>
        <end position="414"/>
    </location>
</feature>
<feature type="compositionally biased region" description="Basic and acidic residues" evidence="2">
    <location>
        <begin position="704"/>
        <end position="714"/>
    </location>
</feature>
<evidence type="ECO:0000259" key="4">
    <source>
        <dbReference type="PROSITE" id="PS50887"/>
    </source>
</evidence>
<feature type="compositionally biased region" description="Low complexity" evidence="2">
    <location>
        <begin position="723"/>
        <end position="752"/>
    </location>
</feature>
<dbReference type="EMBL" id="JXBB01000009">
    <property type="protein sequence ID" value="OAR04891.1"/>
    <property type="molecule type" value="Genomic_DNA"/>
</dbReference>
<dbReference type="Proteomes" id="UP000243024">
    <property type="component" value="Unassembled WGS sequence"/>
</dbReference>
<evidence type="ECO:0000256" key="2">
    <source>
        <dbReference type="SAM" id="MobiDB-lite"/>
    </source>
</evidence>
<dbReference type="AlphaFoldDB" id="A0A179ITH2"/>
<evidence type="ECO:0000259" key="5">
    <source>
        <dbReference type="PROSITE" id="PS51371"/>
    </source>
</evidence>
<dbReference type="RefSeq" id="WP_066199426.1">
    <property type="nucleotide sequence ID" value="NZ_CBCSAS010000016.1"/>
</dbReference>
<feature type="region of interest" description="Disordered" evidence="2">
    <location>
        <begin position="683"/>
        <end position="752"/>
    </location>
</feature>
<dbReference type="Pfam" id="PF00571">
    <property type="entry name" value="CBS"/>
    <property type="match status" value="1"/>
</dbReference>
<dbReference type="Pfam" id="PF00990">
    <property type="entry name" value="GGDEF"/>
    <property type="match status" value="1"/>
</dbReference>